<dbReference type="AlphaFoldDB" id="A0A1H7U2W0"/>
<name>A0A1H7U2W0_STRJI</name>
<evidence type="ECO:0000313" key="1">
    <source>
        <dbReference type="EMBL" id="SEL91115.1"/>
    </source>
</evidence>
<dbReference type="eggNOG" id="COG1359">
    <property type="taxonomic scope" value="Bacteria"/>
</dbReference>
<dbReference type="Proteomes" id="UP000183015">
    <property type="component" value="Unassembled WGS sequence"/>
</dbReference>
<keyword evidence="1" id="KW-0503">Monooxygenase</keyword>
<dbReference type="STRING" id="235985.SAMN05414137_11537"/>
<keyword evidence="1" id="KW-0560">Oxidoreductase</keyword>
<organism evidence="1 2">
    <name type="scientific">Streptacidiphilus jiangxiensis</name>
    <dbReference type="NCBI Taxonomy" id="235985"/>
    <lineage>
        <taxon>Bacteria</taxon>
        <taxon>Bacillati</taxon>
        <taxon>Actinomycetota</taxon>
        <taxon>Actinomycetes</taxon>
        <taxon>Kitasatosporales</taxon>
        <taxon>Streptomycetaceae</taxon>
        <taxon>Streptacidiphilus</taxon>
    </lineage>
</organism>
<dbReference type="SUPFAM" id="SSF54909">
    <property type="entry name" value="Dimeric alpha+beta barrel"/>
    <property type="match status" value="1"/>
</dbReference>
<dbReference type="RefSeq" id="WP_052439222.1">
    <property type="nucleotide sequence ID" value="NZ_BBPN01000037.1"/>
</dbReference>
<dbReference type="EMBL" id="FOAZ01000015">
    <property type="protein sequence ID" value="SEL91115.1"/>
    <property type="molecule type" value="Genomic_DNA"/>
</dbReference>
<accession>A0A1H7U2W0</accession>
<dbReference type="InterPro" id="IPR011008">
    <property type="entry name" value="Dimeric_a/b-barrel"/>
</dbReference>
<proteinExistence type="predicted"/>
<dbReference type="Gene3D" id="3.30.70.100">
    <property type="match status" value="1"/>
</dbReference>
<dbReference type="OrthoDB" id="9804891at2"/>
<keyword evidence="2" id="KW-1185">Reference proteome</keyword>
<dbReference type="GO" id="GO:0004497">
    <property type="term" value="F:monooxygenase activity"/>
    <property type="evidence" value="ECO:0007669"/>
    <property type="project" value="UniProtKB-KW"/>
</dbReference>
<reference evidence="2" key="1">
    <citation type="submission" date="2016-10" db="EMBL/GenBank/DDBJ databases">
        <authorList>
            <person name="Varghese N."/>
        </authorList>
    </citation>
    <scope>NUCLEOTIDE SEQUENCE [LARGE SCALE GENOMIC DNA]</scope>
    <source>
        <strain evidence="2">DSM 45096 / BCRC 16803 / CGMCC 4.1857 / CIP 109030 / JCM 12277 / KCTC 19219 / NBRC 100920 / 33214</strain>
    </source>
</reference>
<sequence>MSSPDTVHLGYLVRFEARPEHAEEFGRLLGGAALDLARAEEGTTVWFPLRLGPTTFGVFDAFPDEDARQAHLHGRIRDLLRAEGPRLLAAPVEVLPVDVLGAKLPTGESVTVL</sequence>
<evidence type="ECO:0000313" key="2">
    <source>
        <dbReference type="Proteomes" id="UP000183015"/>
    </source>
</evidence>
<gene>
    <name evidence="1" type="ORF">SAMN05414137_11537</name>
</gene>
<protein>
    <submittedName>
        <fullName evidence="1">Quinol monooxygenase YgiN</fullName>
    </submittedName>
</protein>